<comment type="caution">
    <text evidence="2">The sequence shown here is derived from an EMBL/GenBank/DDBJ whole genome shotgun (WGS) entry which is preliminary data.</text>
</comment>
<dbReference type="Proteomes" id="UP000318582">
    <property type="component" value="Unassembled WGS sequence"/>
</dbReference>
<dbReference type="PANTHER" id="PTHR39476">
    <property type="entry name" value="NADH:UBIQUINONE OXIDOREDUCTASE 6.6KD SUBUNIT"/>
    <property type="match status" value="1"/>
</dbReference>
<protein>
    <recommendedName>
        <fullName evidence="4">NADH dehydrogenase [ubiquinone] 1 beta subcomplex subunit 4</fullName>
    </recommendedName>
</protein>
<keyword evidence="1" id="KW-1133">Transmembrane helix</keyword>
<proteinExistence type="predicted"/>
<evidence type="ECO:0000256" key="1">
    <source>
        <dbReference type="SAM" id="Phobius"/>
    </source>
</evidence>
<keyword evidence="1" id="KW-0812">Transmembrane</keyword>
<dbReference type="EMBL" id="QEAQ01000005">
    <property type="protein sequence ID" value="TPX61854.1"/>
    <property type="molecule type" value="Genomic_DNA"/>
</dbReference>
<keyword evidence="3" id="KW-1185">Reference proteome</keyword>
<evidence type="ECO:0000313" key="2">
    <source>
        <dbReference type="EMBL" id="TPX61854.1"/>
    </source>
</evidence>
<reference evidence="2 3" key="1">
    <citation type="journal article" date="2019" name="Sci. Rep.">
        <title>Comparative genomics of chytrid fungi reveal insights into the obligate biotrophic and pathogenic lifestyle of Synchytrium endobioticum.</title>
        <authorList>
            <person name="van de Vossenberg B.T.L.H."/>
            <person name="Warris S."/>
            <person name="Nguyen H.D.T."/>
            <person name="van Gent-Pelzer M.P.E."/>
            <person name="Joly D.L."/>
            <person name="van de Geest H.C."/>
            <person name="Bonants P.J.M."/>
            <person name="Smith D.S."/>
            <person name="Levesque C.A."/>
            <person name="van der Lee T.A.J."/>
        </authorList>
    </citation>
    <scope>NUCLEOTIDE SEQUENCE [LARGE SCALE GENOMIC DNA]</scope>
    <source>
        <strain evidence="2 3">CBS 809.83</strain>
    </source>
</reference>
<evidence type="ECO:0000313" key="3">
    <source>
        <dbReference type="Proteomes" id="UP000318582"/>
    </source>
</evidence>
<name>A0A507EDH5_9FUNG</name>
<keyword evidence="1" id="KW-0472">Membrane</keyword>
<organism evidence="2 3">
    <name type="scientific">Powellomyces hirtus</name>
    <dbReference type="NCBI Taxonomy" id="109895"/>
    <lineage>
        <taxon>Eukaryota</taxon>
        <taxon>Fungi</taxon>
        <taxon>Fungi incertae sedis</taxon>
        <taxon>Chytridiomycota</taxon>
        <taxon>Chytridiomycota incertae sedis</taxon>
        <taxon>Chytridiomycetes</taxon>
        <taxon>Spizellomycetales</taxon>
        <taxon>Powellomycetaceae</taxon>
        <taxon>Powellomyces</taxon>
    </lineage>
</organism>
<evidence type="ECO:0008006" key="4">
    <source>
        <dbReference type="Google" id="ProtNLM"/>
    </source>
</evidence>
<accession>A0A507EDH5</accession>
<sequence length="86" mass="9667">MAGGGKFPPVLTDPAIEKWYHMKENTHAYYKLNRRTVGIAVMLTVVLPAAFYWGSAAFAGKFQPAGSRRSEQWYISNKKEETAAQE</sequence>
<dbReference type="PANTHER" id="PTHR39476:SF1">
    <property type="entry name" value="NADH DEHYDROGENASE [UBIQUINONE] 1 BETA SUBCOMPLEX SUBUNIT 4"/>
    <property type="match status" value="1"/>
</dbReference>
<feature type="transmembrane region" description="Helical" evidence="1">
    <location>
        <begin position="37"/>
        <end position="59"/>
    </location>
</feature>
<dbReference type="AlphaFoldDB" id="A0A507EDH5"/>
<gene>
    <name evidence="2" type="ORF">PhCBS80983_g00881</name>
</gene>